<dbReference type="Proteomes" id="UP001152888">
    <property type="component" value="Unassembled WGS sequence"/>
</dbReference>
<reference evidence="1" key="1">
    <citation type="submission" date="2022-03" db="EMBL/GenBank/DDBJ databases">
        <authorList>
            <person name="Sayadi A."/>
        </authorList>
    </citation>
    <scope>NUCLEOTIDE SEQUENCE</scope>
</reference>
<dbReference type="AlphaFoldDB" id="A0A9P0JXC8"/>
<evidence type="ECO:0008006" key="3">
    <source>
        <dbReference type="Google" id="ProtNLM"/>
    </source>
</evidence>
<organism evidence="1 2">
    <name type="scientific">Acanthoscelides obtectus</name>
    <name type="common">Bean weevil</name>
    <name type="synonym">Bruchus obtectus</name>
    <dbReference type="NCBI Taxonomy" id="200917"/>
    <lineage>
        <taxon>Eukaryota</taxon>
        <taxon>Metazoa</taxon>
        <taxon>Ecdysozoa</taxon>
        <taxon>Arthropoda</taxon>
        <taxon>Hexapoda</taxon>
        <taxon>Insecta</taxon>
        <taxon>Pterygota</taxon>
        <taxon>Neoptera</taxon>
        <taxon>Endopterygota</taxon>
        <taxon>Coleoptera</taxon>
        <taxon>Polyphaga</taxon>
        <taxon>Cucujiformia</taxon>
        <taxon>Chrysomeloidea</taxon>
        <taxon>Chrysomelidae</taxon>
        <taxon>Bruchinae</taxon>
        <taxon>Bruchini</taxon>
        <taxon>Acanthoscelides</taxon>
    </lineage>
</organism>
<dbReference type="OrthoDB" id="6725610at2759"/>
<sequence>MATRSRTGCNTNGCESTNNTEQLITKVCATFTSQLEEKFDVKFEKIHDRLSEMSRALGTLRSDCIENTKKIQNLEPKVDHLEQLQKRRSVRILGLSEAENENPVETLIDFLDEYLNVSCESRDVDAVFRVKGTERNSGPRVLLVIFTTLLLKQSVMSANKAKLKGSKILVYEDLSKEAYQLLRLAKEKYGPRNVWSSSGKVFVKCGDTKKCISSLDDIV</sequence>
<evidence type="ECO:0000313" key="1">
    <source>
        <dbReference type="EMBL" id="CAH1959860.1"/>
    </source>
</evidence>
<gene>
    <name evidence="1" type="ORF">ACAOBT_LOCUS3418</name>
</gene>
<name>A0A9P0JXC8_ACAOB</name>
<evidence type="ECO:0000313" key="2">
    <source>
        <dbReference type="Proteomes" id="UP001152888"/>
    </source>
</evidence>
<comment type="caution">
    <text evidence="1">The sequence shown here is derived from an EMBL/GenBank/DDBJ whole genome shotgun (WGS) entry which is preliminary data.</text>
</comment>
<dbReference type="Gene3D" id="3.30.70.1820">
    <property type="entry name" value="L1 transposable element, RRM domain"/>
    <property type="match status" value="1"/>
</dbReference>
<dbReference type="EMBL" id="CAKOFQ010006685">
    <property type="protein sequence ID" value="CAH1959860.1"/>
    <property type="molecule type" value="Genomic_DNA"/>
</dbReference>
<accession>A0A9P0JXC8</accession>
<protein>
    <recommendedName>
        <fullName evidence="3">Zinc finger DNA binding protein</fullName>
    </recommendedName>
</protein>
<proteinExistence type="predicted"/>
<keyword evidence="2" id="KW-1185">Reference proteome</keyword>